<comment type="caution">
    <text evidence="2">The sequence shown here is derived from an EMBL/GenBank/DDBJ whole genome shotgun (WGS) entry which is preliminary data.</text>
</comment>
<feature type="region of interest" description="Disordered" evidence="1">
    <location>
        <begin position="45"/>
        <end position="70"/>
    </location>
</feature>
<dbReference type="AlphaFoldDB" id="A0AA38FIA6"/>
<dbReference type="Proteomes" id="UP000824469">
    <property type="component" value="Unassembled WGS sequence"/>
</dbReference>
<feature type="non-terminal residue" evidence="2">
    <location>
        <position position="1"/>
    </location>
</feature>
<evidence type="ECO:0000313" key="2">
    <source>
        <dbReference type="EMBL" id="KAH9303162.1"/>
    </source>
</evidence>
<name>A0AA38FIA6_TAXCH</name>
<gene>
    <name evidence="2" type="ORF">KI387_014745</name>
</gene>
<evidence type="ECO:0000313" key="3">
    <source>
        <dbReference type="Proteomes" id="UP000824469"/>
    </source>
</evidence>
<feature type="non-terminal residue" evidence="2">
    <location>
        <position position="70"/>
    </location>
</feature>
<organism evidence="2 3">
    <name type="scientific">Taxus chinensis</name>
    <name type="common">Chinese yew</name>
    <name type="synonym">Taxus wallichiana var. chinensis</name>
    <dbReference type="NCBI Taxonomy" id="29808"/>
    <lineage>
        <taxon>Eukaryota</taxon>
        <taxon>Viridiplantae</taxon>
        <taxon>Streptophyta</taxon>
        <taxon>Embryophyta</taxon>
        <taxon>Tracheophyta</taxon>
        <taxon>Spermatophyta</taxon>
        <taxon>Pinopsida</taxon>
        <taxon>Pinidae</taxon>
        <taxon>Conifers II</taxon>
        <taxon>Cupressales</taxon>
        <taxon>Taxaceae</taxon>
        <taxon>Taxus</taxon>
    </lineage>
</organism>
<keyword evidence="3" id="KW-1185">Reference proteome</keyword>
<protein>
    <submittedName>
        <fullName evidence="2">Uncharacterized protein</fullName>
    </submittedName>
</protein>
<evidence type="ECO:0000256" key="1">
    <source>
        <dbReference type="SAM" id="MobiDB-lite"/>
    </source>
</evidence>
<dbReference type="EMBL" id="JAHRHJ020000009">
    <property type="protein sequence ID" value="KAH9303162.1"/>
    <property type="molecule type" value="Genomic_DNA"/>
</dbReference>
<reference evidence="2 3" key="1">
    <citation type="journal article" date="2021" name="Nat. Plants">
        <title>The Taxus genome provides insights into paclitaxel biosynthesis.</title>
        <authorList>
            <person name="Xiong X."/>
            <person name="Gou J."/>
            <person name="Liao Q."/>
            <person name="Li Y."/>
            <person name="Zhou Q."/>
            <person name="Bi G."/>
            <person name="Li C."/>
            <person name="Du R."/>
            <person name="Wang X."/>
            <person name="Sun T."/>
            <person name="Guo L."/>
            <person name="Liang H."/>
            <person name="Lu P."/>
            <person name="Wu Y."/>
            <person name="Zhang Z."/>
            <person name="Ro D.K."/>
            <person name="Shang Y."/>
            <person name="Huang S."/>
            <person name="Yan J."/>
        </authorList>
    </citation>
    <scope>NUCLEOTIDE SEQUENCE [LARGE SCALE GENOMIC DNA]</scope>
    <source>
        <strain evidence="2">Ta-2019</strain>
    </source>
</reference>
<proteinExistence type="predicted"/>
<accession>A0AA38FIA6</accession>
<sequence>ILPVSAHPIDIDYLSITSQFPNLLALSLINWSTFSRHRSYTIDTDPSSIDADPSSVDADRISRRRSSCRQ</sequence>